<name>A0A383B1N8_9ZZZZ</name>
<feature type="non-terminal residue" evidence="1">
    <location>
        <position position="1"/>
    </location>
</feature>
<dbReference type="EMBL" id="UINC01196342">
    <property type="protein sequence ID" value="SVE13308.1"/>
    <property type="molecule type" value="Genomic_DNA"/>
</dbReference>
<organism evidence="1">
    <name type="scientific">marine metagenome</name>
    <dbReference type="NCBI Taxonomy" id="408172"/>
    <lineage>
        <taxon>unclassified sequences</taxon>
        <taxon>metagenomes</taxon>
        <taxon>ecological metagenomes</taxon>
    </lineage>
</organism>
<accession>A0A383B1N8</accession>
<gene>
    <name evidence="1" type="ORF">METZ01_LOCUS466162</name>
</gene>
<proteinExistence type="predicted"/>
<protein>
    <submittedName>
        <fullName evidence="1">Uncharacterized protein</fullName>
    </submittedName>
</protein>
<reference evidence="1" key="1">
    <citation type="submission" date="2018-05" db="EMBL/GenBank/DDBJ databases">
        <authorList>
            <person name="Lanie J.A."/>
            <person name="Ng W.-L."/>
            <person name="Kazmierczak K.M."/>
            <person name="Andrzejewski T.M."/>
            <person name="Davidsen T.M."/>
            <person name="Wayne K.J."/>
            <person name="Tettelin H."/>
            <person name="Glass J.I."/>
            <person name="Rusch D."/>
            <person name="Podicherti R."/>
            <person name="Tsui H.-C.T."/>
            <person name="Winkler M.E."/>
        </authorList>
    </citation>
    <scope>NUCLEOTIDE SEQUENCE</scope>
</reference>
<sequence length="64" mass="7246">MKKVVVAINIISFLLATGFDTEDGAPIRQGVHIEWYRTIAPGHQGEAIFVWSDTRYGMRNIFAH</sequence>
<dbReference type="AlphaFoldDB" id="A0A383B1N8"/>
<evidence type="ECO:0000313" key="1">
    <source>
        <dbReference type="EMBL" id="SVE13308.1"/>
    </source>
</evidence>
<feature type="non-terminal residue" evidence="1">
    <location>
        <position position="64"/>
    </location>
</feature>